<dbReference type="PANTHER" id="PTHR23092">
    <property type="entry name" value="POLY(A) RNA POLYMERASE"/>
    <property type="match status" value="1"/>
</dbReference>
<evidence type="ECO:0000313" key="8">
    <source>
        <dbReference type="EMBL" id="KAJ7213560.1"/>
    </source>
</evidence>
<feature type="compositionally biased region" description="Basic and acidic residues" evidence="5">
    <location>
        <begin position="558"/>
        <end position="568"/>
    </location>
</feature>
<dbReference type="SUPFAM" id="SSF81631">
    <property type="entry name" value="PAP/OAS1 substrate-binding domain"/>
    <property type="match status" value="1"/>
</dbReference>
<dbReference type="GO" id="GO:0046872">
    <property type="term" value="F:metal ion binding"/>
    <property type="evidence" value="ECO:0007669"/>
    <property type="project" value="UniProtKB-KW"/>
</dbReference>
<dbReference type="GO" id="GO:0031499">
    <property type="term" value="C:TRAMP complex"/>
    <property type="evidence" value="ECO:0007669"/>
    <property type="project" value="TreeGrafter"/>
</dbReference>
<protein>
    <recommendedName>
        <fullName evidence="2">polynucleotide adenylyltransferase</fullName>
        <ecNumber evidence="2">2.7.7.19</ecNumber>
    </recommendedName>
</protein>
<dbReference type="GO" id="GO:1990817">
    <property type="term" value="F:poly(A) RNA polymerase activity"/>
    <property type="evidence" value="ECO:0007669"/>
    <property type="project" value="UniProtKB-EC"/>
</dbReference>
<dbReference type="AlphaFoldDB" id="A0AAD6VQK3"/>
<feature type="compositionally biased region" description="Basic residues" evidence="5">
    <location>
        <begin position="106"/>
        <end position="117"/>
    </location>
</feature>
<evidence type="ECO:0000256" key="5">
    <source>
        <dbReference type="SAM" id="MobiDB-lite"/>
    </source>
</evidence>
<feature type="region of interest" description="Disordered" evidence="5">
    <location>
        <begin position="476"/>
        <end position="581"/>
    </location>
</feature>
<dbReference type="GO" id="GO:0010605">
    <property type="term" value="P:negative regulation of macromolecule metabolic process"/>
    <property type="evidence" value="ECO:0007669"/>
    <property type="project" value="UniProtKB-ARBA"/>
</dbReference>
<dbReference type="Pfam" id="PF03828">
    <property type="entry name" value="PAP_assoc"/>
    <property type="match status" value="1"/>
</dbReference>
<dbReference type="InterPro" id="IPR043519">
    <property type="entry name" value="NT_sf"/>
</dbReference>
<dbReference type="GO" id="GO:0003729">
    <property type="term" value="F:mRNA binding"/>
    <property type="evidence" value="ECO:0007669"/>
    <property type="project" value="TreeGrafter"/>
</dbReference>
<dbReference type="InterPro" id="IPR054708">
    <property type="entry name" value="MTPAP-like_central"/>
</dbReference>
<feature type="region of interest" description="Disordered" evidence="5">
    <location>
        <begin position="97"/>
        <end position="122"/>
    </location>
</feature>
<keyword evidence="3" id="KW-0479">Metal-binding</keyword>
<evidence type="ECO:0000256" key="1">
    <source>
        <dbReference type="ARBA" id="ARBA00008593"/>
    </source>
</evidence>
<dbReference type="InterPro" id="IPR002058">
    <property type="entry name" value="PAP_assoc"/>
</dbReference>
<feature type="compositionally biased region" description="Low complexity" evidence="5">
    <location>
        <begin position="476"/>
        <end position="490"/>
    </location>
</feature>
<dbReference type="Proteomes" id="UP001219525">
    <property type="component" value="Unassembled WGS sequence"/>
</dbReference>
<dbReference type="GO" id="GO:0005730">
    <property type="term" value="C:nucleolus"/>
    <property type="evidence" value="ECO:0007669"/>
    <property type="project" value="TreeGrafter"/>
</dbReference>
<accession>A0AAD6VQK3</accession>
<proteinExistence type="inferred from homology"/>
<dbReference type="Gene3D" id="3.30.460.10">
    <property type="entry name" value="Beta Polymerase, domain 2"/>
    <property type="match status" value="1"/>
</dbReference>
<comment type="caution">
    <text evidence="8">The sequence shown here is derived from an EMBL/GenBank/DDBJ whole genome shotgun (WGS) entry which is preliminary data.</text>
</comment>
<dbReference type="Pfam" id="PF22600">
    <property type="entry name" value="MTPAP-like_central"/>
    <property type="match status" value="1"/>
</dbReference>
<dbReference type="EMBL" id="JARJCW010000021">
    <property type="protein sequence ID" value="KAJ7213560.1"/>
    <property type="molecule type" value="Genomic_DNA"/>
</dbReference>
<dbReference type="InterPro" id="IPR045862">
    <property type="entry name" value="Trf4-like"/>
</dbReference>
<evidence type="ECO:0000313" key="9">
    <source>
        <dbReference type="Proteomes" id="UP001219525"/>
    </source>
</evidence>
<evidence type="ECO:0000256" key="4">
    <source>
        <dbReference type="ARBA" id="ARBA00022842"/>
    </source>
</evidence>
<reference evidence="8" key="1">
    <citation type="submission" date="2023-03" db="EMBL/GenBank/DDBJ databases">
        <title>Massive genome expansion in bonnet fungi (Mycena s.s.) driven by repeated elements and novel gene families across ecological guilds.</title>
        <authorList>
            <consortium name="Lawrence Berkeley National Laboratory"/>
            <person name="Harder C.B."/>
            <person name="Miyauchi S."/>
            <person name="Viragh M."/>
            <person name="Kuo A."/>
            <person name="Thoen E."/>
            <person name="Andreopoulos B."/>
            <person name="Lu D."/>
            <person name="Skrede I."/>
            <person name="Drula E."/>
            <person name="Henrissat B."/>
            <person name="Morin E."/>
            <person name="Kohler A."/>
            <person name="Barry K."/>
            <person name="LaButti K."/>
            <person name="Morin E."/>
            <person name="Salamov A."/>
            <person name="Lipzen A."/>
            <person name="Mereny Z."/>
            <person name="Hegedus B."/>
            <person name="Baldrian P."/>
            <person name="Stursova M."/>
            <person name="Weitz H."/>
            <person name="Taylor A."/>
            <person name="Grigoriev I.V."/>
            <person name="Nagy L.G."/>
            <person name="Martin F."/>
            <person name="Kauserud H."/>
        </authorList>
    </citation>
    <scope>NUCLEOTIDE SEQUENCE</scope>
    <source>
        <strain evidence="8">9144</strain>
    </source>
</reference>
<organism evidence="8 9">
    <name type="scientific">Mycena pura</name>
    <dbReference type="NCBI Taxonomy" id="153505"/>
    <lineage>
        <taxon>Eukaryota</taxon>
        <taxon>Fungi</taxon>
        <taxon>Dikarya</taxon>
        <taxon>Basidiomycota</taxon>
        <taxon>Agaricomycotina</taxon>
        <taxon>Agaricomycetes</taxon>
        <taxon>Agaricomycetidae</taxon>
        <taxon>Agaricales</taxon>
        <taxon>Marasmiineae</taxon>
        <taxon>Mycenaceae</taxon>
        <taxon>Mycena</taxon>
    </lineage>
</organism>
<dbReference type="GO" id="GO:0031123">
    <property type="term" value="P:RNA 3'-end processing"/>
    <property type="evidence" value="ECO:0007669"/>
    <property type="project" value="TreeGrafter"/>
</dbReference>
<dbReference type="EC" id="2.7.7.19" evidence="2"/>
<comment type="similarity">
    <text evidence="1">Belongs to the DNA polymerase type-B-like family.</text>
</comment>
<dbReference type="Gene3D" id="1.10.1410.10">
    <property type="match status" value="1"/>
</dbReference>
<keyword evidence="9" id="KW-1185">Reference proteome</keyword>
<name>A0AAD6VQK3_9AGAR</name>
<dbReference type="CDD" id="cd05402">
    <property type="entry name" value="NT_PAP_TUTase"/>
    <property type="match status" value="1"/>
</dbReference>
<dbReference type="GO" id="GO:0043634">
    <property type="term" value="P:polyadenylation-dependent ncRNA catabolic process"/>
    <property type="evidence" value="ECO:0007669"/>
    <property type="project" value="TreeGrafter"/>
</dbReference>
<evidence type="ECO:0000259" key="7">
    <source>
        <dbReference type="Pfam" id="PF22600"/>
    </source>
</evidence>
<keyword evidence="4" id="KW-0460">Magnesium</keyword>
<gene>
    <name evidence="8" type="ORF">GGX14DRAFT_619000</name>
</gene>
<feature type="domain" description="PAP-associated" evidence="6">
    <location>
        <begin position="348"/>
        <end position="398"/>
    </location>
</feature>
<evidence type="ECO:0000259" key="6">
    <source>
        <dbReference type="Pfam" id="PF03828"/>
    </source>
</evidence>
<feature type="domain" description="Poly(A) RNA polymerase mitochondrial-like central palm" evidence="7">
    <location>
        <begin position="149"/>
        <end position="284"/>
    </location>
</feature>
<sequence length="581" mass="63413">MANRAYIVTSASSWTFRPGGGGYITAQFRYSAPFVTWHRLSFHCQPIVNSAGAFIRGRITCPSDSLLESRFGYLPAVQPMRGRGKYFDARRHAPEPALASRTNVHAPRKSRVKRKRSPGPEVSVDPHVLTPWLASMPNTLFTSAEQRLHHEIVAYVAFMQATPQEQTARTNLLAVLKNALHPCFPGGELRLHGSVTTGLCLPMGDIDIALVTHQEVPAAHKKQVLFRMSGALKSARLTNDVLVNFRARVPIVTFKSLPEYGPLSVDIGINNTDGLRAIEVVNGYLAQMPALRPLIFVVKGFLAQRNLNNPAHGGLGSYAVTCMCISFLQLNPGKRPQDYVDKPTETESLGALLADFLLYYGICYPYATLYISVTESRLLPKDSAEWITNKTPNGLAIQCLVNPENDVGKAACRIDAIRSAFKTGYETILQLSLEDPSVLGPLVSLKQSTLDHRAHIQQLVDSGKLATAVSPIARRPAAAANPNPKPALARTGNRWPTPANNLFPLPPRPPLSMQLSEYKAGATPGGGNVAGMRADSLSARGPESKSEAPNPPRQGRVRKGDDGGELGKTRRKRRRLAEYES</sequence>
<dbReference type="SUPFAM" id="SSF81301">
    <property type="entry name" value="Nucleotidyltransferase"/>
    <property type="match status" value="1"/>
</dbReference>
<dbReference type="PANTHER" id="PTHR23092:SF15">
    <property type="entry name" value="INACTIVE NON-CANONICAL POLY(A) RNA POLYMERASE PROTEIN TRF4-2-RELATED"/>
    <property type="match status" value="1"/>
</dbReference>
<evidence type="ECO:0000256" key="2">
    <source>
        <dbReference type="ARBA" id="ARBA00012388"/>
    </source>
</evidence>
<evidence type="ECO:0000256" key="3">
    <source>
        <dbReference type="ARBA" id="ARBA00022723"/>
    </source>
</evidence>